<evidence type="ECO:0000256" key="2">
    <source>
        <dbReference type="ARBA" id="ARBA00022801"/>
    </source>
</evidence>
<evidence type="ECO:0000256" key="7">
    <source>
        <dbReference type="ARBA" id="ARBA00049044"/>
    </source>
</evidence>
<dbReference type="Proteomes" id="UP000827986">
    <property type="component" value="Unassembled WGS sequence"/>
</dbReference>
<keyword evidence="15" id="KW-1185">Reference proteome</keyword>
<comment type="caution">
    <text evidence="14">The sequence shown here is derived from an EMBL/GenBank/DDBJ whole genome shotgun (WGS) entry which is preliminary data.</text>
</comment>
<evidence type="ECO:0000256" key="10">
    <source>
        <dbReference type="ARBA" id="ARBA00093204"/>
    </source>
</evidence>
<evidence type="ECO:0000256" key="13">
    <source>
        <dbReference type="SAM" id="MobiDB-lite"/>
    </source>
</evidence>
<feature type="binding site" evidence="11">
    <location>
        <position position="119"/>
    </location>
    <ligand>
        <name>a divalent metal cation</name>
        <dbReference type="ChEBI" id="CHEBI:60240"/>
        <label>1</label>
    </ligand>
</feature>
<dbReference type="PANTHER" id="PTHR10819:SF3">
    <property type="entry name" value="PHOSPHOTRIESTERASE-RELATED PROTEIN"/>
    <property type="match status" value="1"/>
</dbReference>
<evidence type="ECO:0000256" key="12">
    <source>
        <dbReference type="PROSITE-ProRule" id="PRU00679"/>
    </source>
</evidence>
<dbReference type="Gene3D" id="3.20.20.140">
    <property type="entry name" value="Metal-dependent hydrolases"/>
    <property type="match status" value="1"/>
</dbReference>
<dbReference type="PROSITE" id="PS51347">
    <property type="entry name" value="PHOSPHOTRIESTERASE_2"/>
    <property type="match status" value="1"/>
</dbReference>
<feature type="binding site" evidence="11">
    <location>
        <position position="292"/>
    </location>
    <ligand>
        <name>a divalent metal cation</name>
        <dbReference type="ChEBI" id="CHEBI:60240"/>
        <label>2</label>
    </ligand>
</feature>
<evidence type="ECO:0000256" key="4">
    <source>
        <dbReference type="ARBA" id="ARBA00047923"/>
    </source>
</evidence>
<dbReference type="SUPFAM" id="SSF51556">
    <property type="entry name" value="Metallo-dependent hydrolases"/>
    <property type="match status" value="1"/>
</dbReference>
<proteinExistence type="inferred from homology"/>
<dbReference type="PANTHER" id="PTHR10819">
    <property type="entry name" value="PHOSPHOTRIESTERASE-RELATED"/>
    <property type="match status" value="1"/>
</dbReference>
<feature type="binding site" evidence="11">
    <location>
        <position position="117"/>
    </location>
    <ligand>
        <name>a divalent metal cation</name>
        <dbReference type="ChEBI" id="CHEBI:60240"/>
        <label>1</label>
    </ligand>
</feature>
<evidence type="ECO:0000256" key="6">
    <source>
        <dbReference type="ARBA" id="ARBA00048664"/>
    </source>
</evidence>
<comment type="catalytic activity">
    <reaction evidence="7">
        <text>N-acetyltaurine + H2O = taurine + acetate</text>
        <dbReference type="Rhea" id="RHEA:81107"/>
        <dbReference type="ChEBI" id="CHEBI:15377"/>
        <dbReference type="ChEBI" id="CHEBI:30089"/>
        <dbReference type="ChEBI" id="CHEBI:133737"/>
        <dbReference type="ChEBI" id="CHEBI:507393"/>
    </reaction>
    <physiologicalReaction direction="left-to-right" evidence="7">
        <dbReference type="Rhea" id="RHEA:81108"/>
    </physiologicalReaction>
</comment>
<evidence type="ECO:0000256" key="3">
    <source>
        <dbReference type="ARBA" id="ARBA00047442"/>
    </source>
</evidence>
<comment type="similarity">
    <text evidence="12">Belongs to the metallo-dependent hydrolases superfamily. Phosphotriesterase family.</text>
</comment>
<evidence type="ECO:0000313" key="14">
    <source>
        <dbReference type="EMBL" id="KAH1178366.1"/>
    </source>
</evidence>
<evidence type="ECO:0000313" key="15">
    <source>
        <dbReference type="Proteomes" id="UP000827986"/>
    </source>
</evidence>
<comment type="cofactor">
    <cofactor evidence="11">
        <name>a divalent metal cation</name>
        <dbReference type="ChEBI" id="CHEBI:60240"/>
    </cofactor>
    <text evidence="11">Binds 2 divalent metal cations per subunit.</text>
</comment>
<feature type="binding site" evidence="11">
    <location>
        <position position="260"/>
    </location>
    <ligand>
        <name>a divalent metal cation</name>
        <dbReference type="ChEBI" id="CHEBI:60240"/>
        <label>2</label>
    </ligand>
</feature>
<feature type="region of interest" description="Disordered" evidence="13">
    <location>
        <begin position="1"/>
        <end position="67"/>
    </location>
</feature>
<comment type="catalytic activity">
    <reaction evidence="3">
        <text>N-acetyl-L-isoleucine + H2O = L-isoleucine + acetate</text>
        <dbReference type="Rhea" id="RHEA:81119"/>
        <dbReference type="ChEBI" id="CHEBI:15377"/>
        <dbReference type="ChEBI" id="CHEBI:30089"/>
        <dbReference type="ChEBI" id="CHEBI:58045"/>
        <dbReference type="ChEBI" id="CHEBI:133735"/>
    </reaction>
    <physiologicalReaction direction="left-to-right" evidence="3">
        <dbReference type="Rhea" id="RHEA:81120"/>
    </physiologicalReaction>
</comment>
<comment type="catalytic activity">
    <reaction evidence="6">
        <text>N-acetyl-L-valine + H2O = L-valine + acetate</text>
        <dbReference type="Rhea" id="RHEA:81123"/>
        <dbReference type="ChEBI" id="CHEBI:15377"/>
        <dbReference type="ChEBI" id="CHEBI:30089"/>
        <dbReference type="ChEBI" id="CHEBI:57762"/>
        <dbReference type="ChEBI" id="CHEBI:133716"/>
    </reaction>
    <physiologicalReaction direction="left-to-right" evidence="6">
        <dbReference type="Rhea" id="RHEA:81124"/>
    </physiologicalReaction>
</comment>
<comment type="catalytic activity">
    <reaction evidence="10">
        <text>N-acetyl-L-methionine + H2O = L-methionine + acetate</text>
        <dbReference type="Rhea" id="RHEA:67440"/>
        <dbReference type="ChEBI" id="CHEBI:15377"/>
        <dbReference type="ChEBI" id="CHEBI:30089"/>
        <dbReference type="ChEBI" id="CHEBI:57844"/>
        <dbReference type="ChEBI" id="CHEBI:71670"/>
    </reaction>
    <physiologicalReaction direction="left-to-right" evidence="10">
        <dbReference type="Rhea" id="RHEA:67441"/>
    </physiologicalReaction>
</comment>
<reference evidence="14" key="1">
    <citation type="submission" date="2021-09" db="EMBL/GenBank/DDBJ databases">
        <title>The genome of Mauremys mutica provides insights into the evolution of semi-aquatic lifestyle.</title>
        <authorList>
            <person name="Gong S."/>
            <person name="Gao Y."/>
        </authorList>
    </citation>
    <scope>NUCLEOTIDE SEQUENCE</scope>
    <source>
        <strain evidence="14">MM-2020</strain>
        <tissue evidence="14">Muscle</tissue>
    </source>
</reference>
<dbReference type="InterPro" id="IPR001559">
    <property type="entry name" value="Phosphotriesterase"/>
</dbReference>
<comment type="caution">
    <text evidence="12">Lacks conserved residue(s) required for the propagation of feature annotation.</text>
</comment>
<dbReference type="GO" id="GO:0016787">
    <property type="term" value="F:hydrolase activity"/>
    <property type="evidence" value="ECO:0007669"/>
    <property type="project" value="UniProtKB-KW"/>
</dbReference>
<evidence type="ECO:0000256" key="8">
    <source>
        <dbReference type="ARBA" id="ARBA00049742"/>
    </source>
</evidence>
<evidence type="ECO:0000256" key="5">
    <source>
        <dbReference type="ARBA" id="ARBA00048249"/>
    </source>
</evidence>
<gene>
    <name evidence="14" type="ORF">KIL84_012068</name>
</gene>
<feature type="binding site" evidence="11">
    <location>
        <position position="389"/>
    </location>
    <ligand>
        <name>a divalent metal cation</name>
        <dbReference type="ChEBI" id="CHEBI:60240"/>
        <label>1</label>
    </ligand>
</feature>
<keyword evidence="1 11" id="KW-0479">Metal-binding</keyword>
<feature type="binding site" evidence="11">
    <location>
        <position position="260"/>
    </location>
    <ligand>
        <name>a divalent metal cation</name>
        <dbReference type="ChEBI" id="CHEBI:60240"/>
        <label>1</label>
    </ligand>
</feature>
<organism evidence="14 15">
    <name type="scientific">Mauremys mutica</name>
    <name type="common">yellowpond turtle</name>
    <dbReference type="NCBI Taxonomy" id="74926"/>
    <lineage>
        <taxon>Eukaryota</taxon>
        <taxon>Metazoa</taxon>
        <taxon>Chordata</taxon>
        <taxon>Craniata</taxon>
        <taxon>Vertebrata</taxon>
        <taxon>Euteleostomi</taxon>
        <taxon>Archelosauria</taxon>
        <taxon>Testudinata</taxon>
        <taxon>Testudines</taxon>
        <taxon>Cryptodira</taxon>
        <taxon>Durocryptodira</taxon>
        <taxon>Testudinoidea</taxon>
        <taxon>Geoemydidae</taxon>
        <taxon>Geoemydinae</taxon>
        <taxon>Mauremys</taxon>
    </lineage>
</organism>
<evidence type="ECO:0000256" key="9">
    <source>
        <dbReference type="ARBA" id="ARBA00049821"/>
    </source>
</evidence>
<sequence length="440" mass="48956">MKCEHPAGGREGARGWLRAVRDARPWRPPSTASSSPCRGPQPRGGCAEGEATPRAGPAERKAGRRAGWRRRLRGANACLESGFFPFKIRRKMPSLGGKVQTVLGLVEPSQLGCTMTHEHLTMNYTCCYVPPSSGQEALSDGPIEMKNLFWIKQNPYSHKENLLLCQETDAVKEELLHYKAAGGGTVVENTTMGISRDVKTLKKLAEETGVHIIAGAGFYVHATHSSETQAMSVEQLTDIIVNEILSGADGTNIKCGVVGEIGCSWPLMESENKVLQATAHAQSQLGCPIIIHPGRNSDAPFQIIRILQETGVDISKTVMSHLDRTIFDEKKLLEFAKLGCYLEYDLFGTELLYYHFHPESDMPSDNERIARIRMLIDEGYEDRIVIAHDMHTKNRLMKYGGHGYSHILKNIVPKMLTRGIPQNIIDKILIENPKQWLTFK</sequence>
<comment type="catalytic activity">
    <reaction evidence="4">
        <text>N-acetyl-L-leucine + H2O = L-leucine + acetate</text>
        <dbReference type="Rhea" id="RHEA:81115"/>
        <dbReference type="ChEBI" id="CHEBI:15377"/>
        <dbReference type="ChEBI" id="CHEBI:30089"/>
        <dbReference type="ChEBI" id="CHEBI:57427"/>
        <dbReference type="ChEBI" id="CHEBI:58270"/>
    </reaction>
    <physiologicalReaction direction="left-to-right" evidence="4">
        <dbReference type="Rhea" id="RHEA:81116"/>
    </physiologicalReaction>
</comment>
<name>A0A9D4B2W0_9SAUR</name>
<evidence type="ECO:0000256" key="11">
    <source>
        <dbReference type="PIRSR" id="PIRSR601559-52"/>
    </source>
</evidence>
<dbReference type="GO" id="GO:0008270">
    <property type="term" value="F:zinc ion binding"/>
    <property type="evidence" value="ECO:0007669"/>
    <property type="project" value="InterPro"/>
</dbReference>
<accession>A0A9D4B2W0</accession>
<dbReference type="Pfam" id="PF02126">
    <property type="entry name" value="PTE"/>
    <property type="match status" value="1"/>
</dbReference>
<dbReference type="AlphaFoldDB" id="A0A9D4B2W0"/>
<keyword evidence="2" id="KW-0378">Hydrolase</keyword>
<dbReference type="InterPro" id="IPR032466">
    <property type="entry name" value="Metal_Hydrolase"/>
</dbReference>
<feature type="binding site" evidence="11">
    <location>
        <position position="321"/>
    </location>
    <ligand>
        <name>a divalent metal cation</name>
        <dbReference type="ChEBI" id="CHEBI:60240"/>
        <label>2</label>
    </ligand>
</feature>
<dbReference type="EMBL" id="JAHDVG010000474">
    <property type="protein sequence ID" value="KAH1178366.1"/>
    <property type="molecule type" value="Genomic_DNA"/>
</dbReference>
<feature type="compositionally biased region" description="Basic and acidic residues" evidence="13">
    <location>
        <begin position="1"/>
        <end position="25"/>
    </location>
</feature>
<evidence type="ECO:0000256" key="1">
    <source>
        <dbReference type="ARBA" id="ARBA00022723"/>
    </source>
</evidence>
<protein>
    <recommendedName>
        <fullName evidence="8">N-acetyltaurine hydrolase</fullName>
    </recommendedName>
    <alternativeName>
        <fullName evidence="9">Phosphotriesterase-related protein</fullName>
    </alternativeName>
</protein>
<comment type="catalytic activity">
    <reaction evidence="5">
        <text>N-propanoyltaurine + H2O = propanoate + taurine</text>
        <dbReference type="Rhea" id="RHEA:81111"/>
        <dbReference type="ChEBI" id="CHEBI:15377"/>
        <dbReference type="ChEBI" id="CHEBI:17272"/>
        <dbReference type="ChEBI" id="CHEBI:231795"/>
        <dbReference type="ChEBI" id="CHEBI:507393"/>
    </reaction>
    <physiologicalReaction direction="left-to-right" evidence="5">
        <dbReference type="Rhea" id="RHEA:81112"/>
    </physiologicalReaction>
</comment>
<dbReference type="CDD" id="cd00530">
    <property type="entry name" value="PTE"/>
    <property type="match status" value="1"/>
</dbReference>